<evidence type="ECO:0000256" key="6">
    <source>
        <dbReference type="ARBA" id="ARBA00023136"/>
    </source>
</evidence>
<comment type="caution">
    <text evidence="10">The sequence shown here is derived from an EMBL/GenBank/DDBJ whole genome shotgun (WGS) entry which is preliminary data.</text>
</comment>
<feature type="transmembrane region" description="Helical" evidence="9">
    <location>
        <begin position="30"/>
        <end position="48"/>
    </location>
</feature>
<dbReference type="InterPro" id="IPR000390">
    <property type="entry name" value="Small_drug/metabolite_transptr"/>
</dbReference>
<evidence type="ECO:0000256" key="8">
    <source>
        <dbReference type="RuleBase" id="RU003942"/>
    </source>
</evidence>
<comment type="subcellular location">
    <subcellularLocation>
        <location evidence="1 8">Cell membrane</location>
        <topology evidence="1 8">Multi-pass membrane protein</topology>
    </subcellularLocation>
</comment>
<keyword evidence="4 8" id="KW-0812">Transmembrane</keyword>
<dbReference type="InterPro" id="IPR037185">
    <property type="entry name" value="EmrE-like"/>
</dbReference>
<dbReference type="SUPFAM" id="SSF103481">
    <property type="entry name" value="Multidrug resistance efflux transporter EmrE"/>
    <property type="match status" value="1"/>
</dbReference>
<keyword evidence="11" id="KW-1185">Reference proteome</keyword>
<feature type="transmembrane region" description="Helical" evidence="9">
    <location>
        <begin position="85"/>
        <end position="104"/>
    </location>
</feature>
<reference evidence="10 11" key="1">
    <citation type="submission" date="2020-11" db="EMBL/GenBank/DDBJ databases">
        <title>Sulfur oxidizing isolate from Hospital Hole Sinkhole.</title>
        <authorList>
            <person name="Scott K.M."/>
        </authorList>
    </citation>
    <scope>NUCLEOTIDE SEQUENCE [LARGE SCALE GENOMIC DNA]</scope>
    <source>
        <strain evidence="10 11">HH1</strain>
    </source>
</reference>
<dbReference type="Gene3D" id="1.10.3730.20">
    <property type="match status" value="1"/>
</dbReference>
<evidence type="ECO:0000313" key="10">
    <source>
        <dbReference type="EMBL" id="MBF6058780.1"/>
    </source>
</evidence>
<keyword evidence="5 9" id="KW-1133">Transmembrane helix</keyword>
<dbReference type="InterPro" id="IPR045324">
    <property type="entry name" value="Small_multidrug_res"/>
</dbReference>
<keyword evidence="2" id="KW-0813">Transport</keyword>
<evidence type="ECO:0000313" key="11">
    <source>
        <dbReference type="Proteomes" id="UP001193680"/>
    </source>
</evidence>
<proteinExistence type="inferred from homology"/>
<accession>A0ABS0BYB0</accession>
<comment type="similarity">
    <text evidence="7 8">Belongs to the drug/metabolite transporter (DMT) superfamily. Small multidrug resistance (SMR) (TC 2.A.7.1) family.</text>
</comment>
<dbReference type="Proteomes" id="UP001193680">
    <property type="component" value="Unassembled WGS sequence"/>
</dbReference>
<evidence type="ECO:0000256" key="1">
    <source>
        <dbReference type="ARBA" id="ARBA00004651"/>
    </source>
</evidence>
<evidence type="ECO:0000256" key="2">
    <source>
        <dbReference type="ARBA" id="ARBA00022448"/>
    </source>
</evidence>
<keyword evidence="3" id="KW-1003">Cell membrane</keyword>
<feature type="transmembrane region" description="Helical" evidence="9">
    <location>
        <begin position="60"/>
        <end position="79"/>
    </location>
</feature>
<evidence type="ECO:0000256" key="9">
    <source>
        <dbReference type="SAM" id="Phobius"/>
    </source>
</evidence>
<dbReference type="PANTHER" id="PTHR30561:SF1">
    <property type="entry name" value="MULTIDRUG TRANSPORTER EMRE"/>
    <property type="match status" value="1"/>
</dbReference>
<gene>
    <name evidence="10" type="ORF">H8792_010545</name>
</gene>
<sequence>MNSWLLLAIAIVAEVIATSALKASEGFSRLWPSVLVVTGYAVSFYFLALTLKTIPVGITYAVWAGVGIVLISLIGWVVFEQKLDWPALLGIALIIAGVLVIHLFSKSAAH</sequence>
<organism evidence="10 11">
    <name type="scientific">Thiomicrorhabdus heinhorstiae</name>
    <dbReference type="NCBI Taxonomy" id="2748010"/>
    <lineage>
        <taxon>Bacteria</taxon>
        <taxon>Pseudomonadati</taxon>
        <taxon>Pseudomonadota</taxon>
        <taxon>Gammaproteobacteria</taxon>
        <taxon>Thiotrichales</taxon>
        <taxon>Piscirickettsiaceae</taxon>
        <taxon>Thiomicrorhabdus</taxon>
    </lineage>
</organism>
<keyword evidence="6 9" id="KW-0472">Membrane</keyword>
<evidence type="ECO:0000256" key="7">
    <source>
        <dbReference type="ARBA" id="ARBA00038032"/>
    </source>
</evidence>
<protein>
    <submittedName>
        <fullName evidence="10">QacE family quaternary ammonium compound efflux SMR transporter</fullName>
    </submittedName>
</protein>
<evidence type="ECO:0000256" key="5">
    <source>
        <dbReference type="ARBA" id="ARBA00022989"/>
    </source>
</evidence>
<evidence type="ECO:0000256" key="4">
    <source>
        <dbReference type="ARBA" id="ARBA00022692"/>
    </source>
</evidence>
<dbReference type="RefSeq" id="WP_185978925.1">
    <property type="nucleotide sequence ID" value="NZ_JACBGI020000027.1"/>
</dbReference>
<dbReference type="Pfam" id="PF00893">
    <property type="entry name" value="Multi_Drug_Res"/>
    <property type="match status" value="1"/>
</dbReference>
<evidence type="ECO:0000256" key="3">
    <source>
        <dbReference type="ARBA" id="ARBA00022475"/>
    </source>
</evidence>
<dbReference type="EMBL" id="JACBGI020000027">
    <property type="protein sequence ID" value="MBF6058780.1"/>
    <property type="molecule type" value="Genomic_DNA"/>
</dbReference>
<name>A0ABS0BYB0_9GAMM</name>
<dbReference type="PANTHER" id="PTHR30561">
    <property type="entry name" value="SMR FAMILY PROTON-DEPENDENT DRUG EFFLUX TRANSPORTER SUGE"/>
    <property type="match status" value="1"/>
</dbReference>